<proteinExistence type="inferred from homology"/>
<dbReference type="EMBL" id="DS985244">
    <property type="protein sequence ID" value="EDV25538.1"/>
    <property type="molecule type" value="Genomic_DNA"/>
</dbReference>
<dbReference type="KEGG" id="tad:TRIADDRAFT_50218"/>
<dbReference type="EC" id="1.3.3.3" evidence="4"/>
<name>B3RVP9_TRIAD</name>
<evidence type="ECO:0000313" key="9">
    <source>
        <dbReference type="Proteomes" id="UP000009022"/>
    </source>
</evidence>
<dbReference type="eggNOG" id="KOG1518">
    <property type="taxonomic scope" value="Eukaryota"/>
</dbReference>
<keyword evidence="7" id="KW-0627">Porphyrin biosynthesis</keyword>
<dbReference type="AlphaFoldDB" id="B3RVP9"/>
<sequence>MAHEITVKNKDAMRTRMELMILKVQADFCKSLQEFDDKEFIVDKWAGKRGSGGVSCIIQNGTVFEKAAILTSVVHGHLSDNAAERLKKRRSDIRGTIIQYFAAGLSVVIHPRNPMIPTFHCNFRYFEIIDEHDKRYWWFGGGVDLTPYYLDVDDVKYFHKTLKYACDTYNPKFYPEFKQQCDRYFYIEHRHERRGVGGIFFDDLDCLGPQGTFEFVKTCAQSIIPCYSAVVKKHLTDAYGYAERQWQLLRRGRYAEFNLIYDRGTKFGLNTPESRVESVLASLPLEARWDYKHSPLPGSKEAELIKVLVKPKDWVTDED</sequence>
<dbReference type="GeneID" id="6752784"/>
<dbReference type="GO" id="GO:0004109">
    <property type="term" value="F:coproporphyrinogen oxidase activity"/>
    <property type="evidence" value="ECO:0000318"/>
    <property type="project" value="GO_Central"/>
</dbReference>
<dbReference type="RefSeq" id="XP_002111571.1">
    <property type="nucleotide sequence ID" value="XM_002111535.1"/>
</dbReference>
<dbReference type="PRINTS" id="PR00073">
    <property type="entry name" value="COPRGNOXDASE"/>
</dbReference>
<comment type="pathway">
    <text evidence="1">Porphyrin-containing compound metabolism; protoporphyrin-IX biosynthesis; protoporphyrinogen-IX from coproporphyrinogen-III (O2 route): step 1/1.</text>
</comment>
<evidence type="ECO:0000256" key="2">
    <source>
        <dbReference type="ARBA" id="ARBA00010644"/>
    </source>
</evidence>
<accession>B3RVP9</accession>
<dbReference type="PROSITE" id="PS01021">
    <property type="entry name" value="COPROGEN_OXIDASE"/>
    <property type="match status" value="1"/>
</dbReference>
<dbReference type="Proteomes" id="UP000009022">
    <property type="component" value="Unassembled WGS sequence"/>
</dbReference>
<dbReference type="STRING" id="10228.B3RVP9"/>
<dbReference type="InParanoid" id="B3RVP9"/>
<dbReference type="PhylomeDB" id="B3RVP9"/>
<dbReference type="InterPro" id="IPR018375">
    <property type="entry name" value="Coprogen_oxidase_CS"/>
</dbReference>
<keyword evidence="6" id="KW-0350">Heme biosynthesis</keyword>
<keyword evidence="9" id="KW-1185">Reference proteome</keyword>
<dbReference type="OMA" id="NTPYTEQ"/>
<evidence type="ECO:0000256" key="3">
    <source>
        <dbReference type="ARBA" id="ARBA00011738"/>
    </source>
</evidence>
<evidence type="ECO:0000256" key="1">
    <source>
        <dbReference type="ARBA" id="ARBA00005168"/>
    </source>
</evidence>
<dbReference type="PIRSF" id="PIRSF000166">
    <property type="entry name" value="Coproporphyri_ox"/>
    <property type="match status" value="1"/>
</dbReference>
<dbReference type="OrthoDB" id="15318at2759"/>
<protein>
    <recommendedName>
        <fullName evidence="4">coproporphyrinogen oxidase</fullName>
        <ecNumber evidence="4">1.3.3.3</ecNumber>
    </recommendedName>
</protein>
<organism evidence="8 9">
    <name type="scientific">Trichoplax adhaerens</name>
    <name type="common">Trichoplax reptans</name>
    <dbReference type="NCBI Taxonomy" id="10228"/>
    <lineage>
        <taxon>Eukaryota</taxon>
        <taxon>Metazoa</taxon>
        <taxon>Placozoa</taxon>
        <taxon>Uniplacotomia</taxon>
        <taxon>Trichoplacea</taxon>
        <taxon>Trichoplacidae</taxon>
        <taxon>Trichoplax</taxon>
    </lineage>
</organism>
<dbReference type="SUPFAM" id="SSF102886">
    <property type="entry name" value="Coproporphyrinogen III oxidase"/>
    <property type="match status" value="1"/>
</dbReference>
<dbReference type="FunCoup" id="B3RVP9">
    <property type="interactions" value="1573"/>
</dbReference>
<dbReference type="NCBIfam" id="NF003727">
    <property type="entry name" value="PRK05330.1"/>
    <property type="match status" value="1"/>
</dbReference>
<dbReference type="FunFam" id="3.40.1500.10:FF:000002">
    <property type="entry name" value="oxygen-dependent coproporphyrinogen-III oxidase, mitochondrial"/>
    <property type="match status" value="1"/>
</dbReference>
<evidence type="ECO:0000256" key="4">
    <source>
        <dbReference type="ARBA" id="ARBA00012869"/>
    </source>
</evidence>
<reference evidence="8 9" key="1">
    <citation type="journal article" date="2008" name="Nature">
        <title>The Trichoplax genome and the nature of placozoans.</title>
        <authorList>
            <person name="Srivastava M."/>
            <person name="Begovic E."/>
            <person name="Chapman J."/>
            <person name="Putnam N.H."/>
            <person name="Hellsten U."/>
            <person name="Kawashima T."/>
            <person name="Kuo A."/>
            <person name="Mitros T."/>
            <person name="Salamov A."/>
            <person name="Carpenter M.L."/>
            <person name="Signorovitch A.Y."/>
            <person name="Moreno M.A."/>
            <person name="Kamm K."/>
            <person name="Grimwood J."/>
            <person name="Schmutz J."/>
            <person name="Shapiro H."/>
            <person name="Grigoriev I.V."/>
            <person name="Buss L.W."/>
            <person name="Schierwater B."/>
            <person name="Dellaporta S.L."/>
            <person name="Rokhsar D.S."/>
        </authorList>
    </citation>
    <scope>NUCLEOTIDE SEQUENCE [LARGE SCALE GENOMIC DNA]</scope>
    <source>
        <strain evidence="8 9">Grell-BS-1999</strain>
    </source>
</reference>
<comment type="subunit">
    <text evidence="3">Homodimer.</text>
</comment>
<evidence type="ECO:0000313" key="8">
    <source>
        <dbReference type="EMBL" id="EDV25538.1"/>
    </source>
</evidence>
<evidence type="ECO:0000256" key="7">
    <source>
        <dbReference type="ARBA" id="ARBA00023244"/>
    </source>
</evidence>
<keyword evidence="5" id="KW-0560">Oxidoreductase</keyword>
<dbReference type="InterPro" id="IPR001260">
    <property type="entry name" value="Coprogen_oxidase_aer"/>
</dbReference>
<evidence type="ECO:0000256" key="5">
    <source>
        <dbReference type="ARBA" id="ARBA00023002"/>
    </source>
</evidence>
<evidence type="ECO:0000256" key="6">
    <source>
        <dbReference type="ARBA" id="ARBA00023133"/>
    </source>
</evidence>
<dbReference type="CTD" id="6752784"/>
<dbReference type="InterPro" id="IPR036406">
    <property type="entry name" value="Coprogen_oxidase_aer_sf"/>
</dbReference>
<gene>
    <name evidence="8" type="ORF">TRIADDRAFT_50218</name>
</gene>
<dbReference type="HOGENOM" id="CLU_026169_0_0_1"/>
<dbReference type="PANTHER" id="PTHR10755:SF0">
    <property type="entry name" value="OXYGEN-DEPENDENT COPROPORPHYRINOGEN-III OXIDASE, MITOCHONDRIAL"/>
    <property type="match status" value="1"/>
</dbReference>
<dbReference type="GO" id="GO:0005737">
    <property type="term" value="C:cytoplasm"/>
    <property type="evidence" value="ECO:0000318"/>
    <property type="project" value="GO_Central"/>
</dbReference>
<dbReference type="Pfam" id="PF01218">
    <property type="entry name" value="Coprogen_oxidas"/>
    <property type="match status" value="1"/>
</dbReference>
<dbReference type="PANTHER" id="PTHR10755">
    <property type="entry name" value="COPROPORPHYRINOGEN III OXIDASE, MITOCHONDRIAL"/>
    <property type="match status" value="1"/>
</dbReference>
<dbReference type="GO" id="GO:0006782">
    <property type="term" value="P:protoporphyrinogen IX biosynthetic process"/>
    <property type="evidence" value="ECO:0000318"/>
    <property type="project" value="GO_Central"/>
</dbReference>
<dbReference type="UniPathway" id="UPA00251">
    <property type="reaction ID" value="UER00322"/>
</dbReference>
<comment type="similarity">
    <text evidence="2">Belongs to the aerobic coproporphyrinogen-III oxidase family.</text>
</comment>
<dbReference type="Gene3D" id="3.40.1500.10">
    <property type="entry name" value="Coproporphyrinogen III oxidase, aerobic"/>
    <property type="match status" value="1"/>
</dbReference>